<proteinExistence type="predicted"/>
<feature type="region of interest" description="Disordered" evidence="1">
    <location>
        <begin position="55"/>
        <end position="103"/>
    </location>
</feature>
<dbReference type="InParanoid" id="A0A165DMK0"/>
<dbReference type="OrthoDB" id="3215163at2759"/>
<accession>A0A165DMK0</accession>
<dbReference type="RefSeq" id="XP_040762945.1">
    <property type="nucleotide sequence ID" value="XM_040901671.1"/>
</dbReference>
<organism evidence="2 3">
    <name type="scientific">Laetiporus sulphureus 93-53</name>
    <dbReference type="NCBI Taxonomy" id="1314785"/>
    <lineage>
        <taxon>Eukaryota</taxon>
        <taxon>Fungi</taxon>
        <taxon>Dikarya</taxon>
        <taxon>Basidiomycota</taxon>
        <taxon>Agaricomycotina</taxon>
        <taxon>Agaricomycetes</taxon>
        <taxon>Polyporales</taxon>
        <taxon>Laetiporus</taxon>
    </lineage>
</organism>
<name>A0A165DMK0_9APHY</name>
<gene>
    <name evidence="2" type="ORF">LAESUDRAFT_233552</name>
</gene>
<feature type="compositionally biased region" description="Polar residues" evidence="1">
    <location>
        <begin position="58"/>
        <end position="93"/>
    </location>
</feature>
<dbReference type="EMBL" id="KV427631">
    <property type="protein sequence ID" value="KZT05205.1"/>
    <property type="molecule type" value="Genomic_DNA"/>
</dbReference>
<reference evidence="2 3" key="1">
    <citation type="journal article" date="2016" name="Mol. Biol. Evol.">
        <title>Comparative Genomics of Early-Diverging Mushroom-Forming Fungi Provides Insights into the Origins of Lignocellulose Decay Capabilities.</title>
        <authorList>
            <person name="Nagy L.G."/>
            <person name="Riley R."/>
            <person name="Tritt A."/>
            <person name="Adam C."/>
            <person name="Daum C."/>
            <person name="Floudas D."/>
            <person name="Sun H."/>
            <person name="Yadav J.S."/>
            <person name="Pangilinan J."/>
            <person name="Larsson K.H."/>
            <person name="Matsuura K."/>
            <person name="Barry K."/>
            <person name="Labutti K."/>
            <person name="Kuo R."/>
            <person name="Ohm R.A."/>
            <person name="Bhattacharya S.S."/>
            <person name="Shirouzu T."/>
            <person name="Yoshinaga Y."/>
            <person name="Martin F.M."/>
            <person name="Grigoriev I.V."/>
            <person name="Hibbett D.S."/>
        </authorList>
    </citation>
    <scope>NUCLEOTIDE SEQUENCE [LARGE SCALE GENOMIC DNA]</scope>
    <source>
        <strain evidence="2 3">93-53</strain>
    </source>
</reference>
<dbReference type="GeneID" id="63818703"/>
<dbReference type="Proteomes" id="UP000076871">
    <property type="component" value="Unassembled WGS sequence"/>
</dbReference>
<evidence type="ECO:0000313" key="3">
    <source>
        <dbReference type="Proteomes" id="UP000076871"/>
    </source>
</evidence>
<protein>
    <submittedName>
        <fullName evidence="2">Uncharacterized protein</fullName>
    </submittedName>
</protein>
<evidence type="ECO:0000256" key="1">
    <source>
        <dbReference type="SAM" id="MobiDB-lite"/>
    </source>
</evidence>
<dbReference type="AlphaFoldDB" id="A0A165DMK0"/>
<sequence>MLLYVVMMPEDIRKDELDTSTRPSKRPRMMGFADGFVKEKASVKISTPKFVSAFDSLGPSTSAGTSSRLKPSVKTPSRLSNISVPSPKSQASQLRDKPGDSSRMSKLISVRVLKPPAFPVPPAIERTEEVRTTRESGTITARRPVLTAPRISSSKNLTSIHRLQPRPITPPREKKKILTDLAPPPLPGAGPASGSLKSIFDTAVARATDFRSESGQAEVLSIYLQQHGHGFVDPHERELQRGLEQSPEKASKRTKAAKYARGGLAQRASVQFSHRRTALSLWQSSLELEMRSGRALVPDMHLRVTSVRYSANPADHQRTSHAPCVALVRCRVVSARKEEDVTVMLNFDGVGSRATPFNKVSELQDGREVYVWRPWNSITIPSAFSLPGGTECDNIMFCSRFWLKPA</sequence>
<evidence type="ECO:0000313" key="2">
    <source>
        <dbReference type="EMBL" id="KZT05205.1"/>
    </source>
</evidence>
<keyword evidence="3" id="KW-1185">Reference proteome</keyword>
<dbReference type="STRING" id="1314785.A0A165DMK0"/>